<keyword evidence="3" id="KW-0813">Transport</keyword>
<dbReference type="Pfam" id="PF01794">
    <property type="entry name" value="Ferric_reduct"/>
    <property type="match status" value="1"/>
</dbReference>
<keyword evidence="6" id="KW-0560">Oxidoreductase</keyword>
<dbReference type="PRINTS" id="PR00466">
    <property type="entry name" value="GP91PHOX"/>
</dbReference>
<dbReference type="PANTHER" id="PTHR32361">
    <property type="entry name" value="FERRIC/CUPRIC REDUCTASE TRANSMEMBRANE COMPONENT"/>
    <property type="match status" value="1"/>
</dbReference>
<dbReference type="CDD" id="cd06186">
    <property type="entry name" value="NOX_Duox_like_FAD_NADP"/>
    <property type="match status" value="1"/>
</dbReference>
<keyword evidence="12" id="KW-1185">Reference proteome</keyword>
<comment type="subcellular location">
    <subcellularLocation>
        <location evidence="1">Membrane</location>
        <topology evidence="1">Multi-pass membrane protein</topology>
    </subcellularLocation>
</comment>
<dbReference type="EMBL" id="SKBQ01000011">
    <property type="protein sequence ID" value="TPX18219.1"/>
    <property type="molecule type" value="Genomic_DNA"/>
</dbReference>
<keyword evidence="7" id="KW-0406">Ion transport</keyword>
<dbReference type="AlphaFoldDB" id="A0A507BL45"/>
<evidence type="ECO:0000256" key="4">
    <source>
        <dbReference type="ARBA" id="ARBA00022692"/>
    </source>
</evidence>
<dbReference type="InParanoid" id="A0A507BL45"/>
<dbReference type="Gene3D" id="3.40.50.80">
    <property type="entry name" value="Nucleotide-binding domain of ferredoxin-NADP reductase (FNR) module"/>
    <property type="match status" value="1"/>
</dbReference>
<gene>
    <name evidence="11" type="ORF">E0L32_002728</name>
</gene>
<protein>
    <recommendedName>
        <fullName evidence="10">FAD-binding FR-type domain-containing protein</fullName>
    </recommendedName>
</protein>
<comment type="caution">
    <text evidence="11">The sequence shown here is derived from an EMBL/GenBank/DDBJ whole genome shotgun (WGS) entry which is preliminary data.</text>
</comment>
<organism evidence="11 12">
    <name type="scientific">Thyridium curvatum</name>
    <dbReference type="NCBI Taxonomy" id="1093900"/>
    <lineage>
        <taxon>Eukaryota</taxon>
        <taxon>Fungi</taxon>
        <taxon>Dikarya</taxon>
        <taxon>Ascomycota</taxon>
        <taxon>Pezizomycotina</taxon>
        <taxon>Sordariomycetes</taxon>
        <taxon>Sordariomycetidae</taxon>
        <taxon>Thyridiales</taxon>
        <taxon>Thyridiaceae</taxon>
        <taxon>Thyridium</taxon>
    </lineage>
</organism>
<evidence type="ECO:0000259" key="10">
    <source>
        <dbReference type="PROSITE" id="PS51384"/>
    </source>
</evidence>
<evidence type="ECO:0000256" key="5">
    <source>
        <dbReference type="ARBA" id="ARBA00022989"/>
    </source>
</evidence>
<dbReference type="OrthoDB" id="10006946at2759"/>
<evidence type="ECO:0000256" key="3">
    <source>
        <dbReference type="ARBA" id="ARBA00022448"/>
    </source>
</evidence>
<dbReference type="GeneID" id="41970175"/>
<evidence type="ECO:0000256" key="1">
    <source>
        <dbReference type="ARBA" id="ARBA00004141"/>
    </source>
</evidence>
<dbReference type="InterPro" id="IPR017927">
    <property type="entry name" value="FAD-bd_FR_type"/>
</dbReference>
<evidence type="ECO:0000256" key="8">
    <source>
        <dbReference type="ARBA" id="ARBA00023136"/>
    </source>
</evidence>
<dbReference type="InterPro" id="IPR039261">
    <property type="entry name" value="FNR_nucleotide-bd"/>
</dbReference>
<evidence type="ECO:0000313" key="11">
    <source>
        <dbReference type="EMBL" id="TPX18219.1"/>
    </source>
</evidence>
<feature type="transmembrane region" description="Helical" evidence="9">
    <location>
        <begin position="206"/>
        <end position="225"/>
    </location>
</feature>
<proteinExistence type="inferred from homology"/>
<dbReference type="Pfam" id="PF08030">
    <property type="entry name" value="NAD_binding_6"/>
    <property type="match status" value="1"/>
</dbReference>
<evidence type="ECO:0000256" key="9">
    <source>
        <dbReference type="SAM" id="Phobius"/>
    </source>
</evidence>
<sequence length="594" mass="65980">MAWPYEFLDLTKDEKHARRLALDRYASLAQLLVFAPTFVALLARLCVWAVARAKTTKGDYNAIPASPSLKLKRTSIRGGWAATARKFKWWLQDDIVFRGQNWGQRDQWIFGILWAAVLLVLCVVGTGRDYLHLTKRFGIIAASQMPLQYLLALKFLNPFAFVLRSSHEQVNRWHRVLGRIIYGLLCLHAMFYLNYFYHHSITKKRLIAPIVAAGVAGFIGLTLLSSTSLSFIRRYSYRVFFITHLVVAVLMPPMIILHARPSNLYMAEALIVFVFDLAARKTSTIASDATVESIPGTNLVKISAAIPYNRINSFREHPGSHIYLSIPAAARPSSNPASINYLLFEFLFNPFTVAAVDETTGDLTLVARHRTGPLTAALARFAHGNSGGNASAPIEKTKMPLAIEGPYGAVTHFPILSGGHFDRVLLVAGGIGATFTVPIYRALRQDSPQTKVDLVWAVRSAGDATWALAGQEDGRAILNDKSIHIYLTGDIVDAVPAAPASTGGSSSVPGDGDAVEMNTLQHDHRRNRLTANANNRRRPDLKKIIDDTFKHGLEERVAILVCGPEAMGRELRQYVGPWVMKGRSIWWHNESFDW</sequence>
<dbReference type="GO" id="GO:0015677">
    <property type="term" value="P:copper ion import"/>
    <property type="evidence" value="ECO:0007669"/>
    <property type="project" value="TreeGrafter"/>
</dbReference>
<feature type="transmembrane region" description="Helical" evidence="9">
    <location>
        <begin position="237"/>
        <end position="256"/>
    </location>
</feature>
<dbReference type="InterPro" id="IPR013130">
    <property type="entry name" value="Fe3_Rdtase_TM_dom"/>
</dbReference>
<evidence type="ECO:0000256" key="7">
    <source>
        <dbReference type="ARBA" id="ARBA00023065"/>
    </source>
</evidence>
<dbReference type="GO" id="GO:0005886">
    <property type="term" value="C:plasma membrane"/>
    <property type="evidence" value="ECO:0007669"/>
    <property type="project" value="TreeGrafter"/>
</dbReference>
<accession>A0A507BL45</accession>
<dbReference type="SFLD" id="SFLDS00052">
    <property type="entry name" value="Ferric_Reductase_Domain"/>
    <property type="match status" value="1"/>
</dbReference>
<evidence type="ECO:0000256" key="2">
    <source>
        <dbReference type="ARBA" id="ARBA00006278"/>
    </source>
</evidence>
<reference evidence="11 12" key="1">
    <citation type="submission" date="2019-06" db="EMBL/GenBank/DDBJ databases">
        <title>Draft genome sequence of the filamentous fungus Phialemoniopsis curvata isolated from diesel fuel.</title>
        <authorList>
            <person name="Varaljay V.A."/>
            <person name="Lyon W.J."/>
            <person name="Crouch A.L."/>
            <person name="Drake C.E."/>
            <person name="Hollomon J.M."/>
            <person name="Nadeau L.J."/>
            <person name="Nunn H.S."/>
            <person name="Stevenson B.S."/>
            <person name="Bojanowski C.L."/>
            <person name="Crookes-Goodson W.J."/>
        </authorList>
    </citation>
    <scope>NUCLEOTIDE SEQUENCE [LARGE SCALE GENOMIC DNA]</scope>
    <source>
        <strain evidence="11 12">D216</strain>
    </source>
</reference>
<dbReference type="InterPro" id="IPR000778">
    <property type="entry name" value="Cyt_b245_heavy_chain"/>
</dbReference>
<dbReference type="Proteomes" id="UP000319257">
    <property type="component" value="Unassembled WGS sequence"/>
</dbReference>
<evidence type="ECO:0000313" key="12">
    <source>
        <dbReference type="Proteomes" id="UP000319257"/>
    </source>
</evidence>
<name>A0A507BL45_9PEZI</name>
<dbReference type="InterPro" id="IPR013121">
    <property type="entry name" value="Fe_red_NAD-bd_6"/>
</dbReference>
<keyword evidence="4 9" id="KW-0812">Transmembrane</keyword>
<dbReference type="GO" id="GO:0006879">
    <property type="term" value="P:intracellular iron ion homeostasis"/>
    <property type="evidence" value="ECO:0007669"/>
    <property type="project" value="TreeGrafter"/>
</dbReference>
<dbReference type="RefSeq" id="XP_030999930.1">
    <property type="nucleotide sequence ID" value="XM_031136949.1"/>
</dbReference>
<dbReference type="SUPFAM" id="SSF52343">
    <property type="entry name" value="Ferredoxin reductase-like, C-terminal NADP-linked domain"/>
    <property type="match status" value="1"/>
</dbReference>
<keyword evidence="5 9" id="KW-1133">Transmembrane helix</keyword>
<dbReference type="PANTHER" id="PTHR32361:SF28">
    <property type="entry name" value="FRP1P"/>
    <property type="match status" value="1"/>
</dbReference>
<dbReference type="SFLD" id="SFLDG01168">
    <property type="entry name" value="Ferric_reductase_subgroup_(FRE"/>
    <property type="match status" value="1"/>
</dbReference>
<dbReference type="GO" id="GO:0006826">
    <property type="term" value="P:iron ion transport"/>
    <property type="evidence" value="ECO:0007669"/>
    <property type="project" value="TreeGrafter"/>
</dbReference>
<dbReference type="InterPro" id="IPR051410">
    <property type="entry name" value="Ferric/Cupric_Reductase"/>
</dbReference>
<comment type="similarity">
    <text evidence="2">Belongs to the ferric reductase (FRE) family.</text>
</comment>
<feature type="transmembrane region" description="Helical" evidence="9">
    <location>
        <begin position="28"/>
        <end position="51"/>
    </location>
</feature>
<feature type="transmembrane region" description="Helical" evidence="9">
    <location>
        <begin position="176"/>
        <end position="194"/>
    </location>
</feature>
<dbReference type="PROSITE" id="PS51384">
    <property type="entry name" value="FAD_FR"/>
    <property type="match status" value="1"/>
</dbReference>
<evidence type="ECO:0000256" key="6">
    <source>
        <dbReference type="ARBA" id="ARBA00023002"/>
    </source>
</evidence>
<dbReference type="GO" id="GO:0000293">
    <property type="term" value="F:ferric-chelate reductase activity"/>
    <property type="evidence" value="ECO:0007669"/>
    <property type="project" value="TreeGrafter"/>
</dbReference>
<dbReference type="STRING" id="1093900.A0A507BL45"/>
<feature type="transmembrane region" description="Helical" evidence="9">
    <location>
        <begin position="108"/>
        <end position="127"/>
    </location>
</feature>
<feature type="transmembrane region" description="Helical" evidence="9">
    <location>
        <begin position="147"/>
        <end position="164"/>
    </location>
</feature>
<keyword evidence="8 9" id="KW-0472">Membrane</keyword>
<feature type="domain" description="FAD-binding FR-type" evidence="10">
    <location>
        <begin position="278"/>
        <end position="413"/>
    </location>
</feature>